<evidence type="ECO:0000313" key="2">
    <source>
        <dbReference type="EMBL" id="WPK13907.1"/>
    </source>
</evidence>
<dbReference type="EMBL" id="CP137624">
    <property type="protein sequence ID" value="WPK13907.1"/>
    <property type="molecule type" value="Genomic_DNA"/>
</dbReference>
<keyword evidence="1" id="KW-0472">Membrane</keyword>
<name>A0ABZ0S6B3_9BACI</name>
<dbReference type="Proteomes" id="UP001322664">
    <property type="component" value="Chromosome"/>
</dbReference>
<evidence type="ECO:0000256" key="1">
    <source>
        <dbReference type="SAM" id="Phobius"/>
    </source>
</evidence>
<keyword evidence="1" id="KW-1133">Transmembrane helix</keyword>
<sequence>MKKSLVMIIGIVCISIVGWFIFGNKKEITNGMEERLFGRNLIVDAKTDVMPDLASIENKAEMIVIGKKVVQENPTVIYNQEDRIDVAYTLSNFLVQKVISGDEVQSGMEITILENEAYNKREDITYHIAGYELMKEDNEYLLFLRKSTTDPYYIIIGNNYGKVPLQNETSALREAVQKANTSYATEKLSEWAREDKVKQQALEKYASYLD</sequence>
<evidence type="ECO:0000313" key="3">
    <source>
        <dbReference type="Proteomes" id="UP001322664"/>
    </source>
</evidence>
<keyword evidence="3" id="KW-1185">Reference proteome</keyword>
<evidence type="ECO:0008006" key="4">
    <source>
        <dbReference type="Google" id="ProtNLM"/>
    </source>
</evidence>
<keyword evidence="1" id="KW-0812">Transmembrane</keyword>
<proteinExistence type="predicted"/>
<accession>A0ABZ0S6B3</accession>
<feature type="transmembrane region" description="Helical" evidence="1">
    <location>
        <begin position="6"/>
        <end position="22"/>
    </location>
</feature>
<dbReference type="RefSeq" id="WP_319838321.1">
    <property type="nucleotide sequence ID" value="NZ_CP137624.1"/>
</dbReference>
<gene>
    <name evidence="2" type="ORF">R6U77_09750</name>
</gene>
<reference evidence="2 3" key="1">
    <citation type="submission" date="2023-09" db="EMBL/GenBank/DDBJ databases">
        <authorList>
            <person name="Page C.A."/>
            <person name="Perez-Diaz I.M."/>
        </authorList>
    </citation>
    <scope>NUCLEOTIDE SEQUENCE [LARGE SCALE GENOMIC DNA]</scope>
    <source>
        <strain evidence="2 3">Ll15</strain>
    </source>
</reference>
<protein>
    <recommendedName>
        <fullName evidence="4">SAF domain-containing protein</fullName>
    </recommendedName>
</protein>
<organism evidence="2 3">
    <name type="scientific">Lysinibacillus louembei</name>
    <dbReference type="NCBI Taxonomy" id="1470088"/>
    <lineage>
        <taxon>Bacteria</taxon>
        <taxon>Bacillati</taxon>
        <taxon>Bacillota</taxon>
        <taxon>Bacilli</taxon>
        <taxon>Bacillales</taxon>
        <taxon>Bacillaceae</taxon>
        <taxon>Lysinibacillus</taxon>
    </lineage>
</organism>